<evidence type="ECO:0000313" key="2">
    <source>
        <dbReference type="EMBL" id="NAY91861.1"/>
    </source>
</evidence>
<keyword evidence="1" id="KW-0732">Signal</keyword>
<evidence type="ECO:0000256" key="1">
    <source>
        <dbReference type="SAM" id="SignalP"/>
    </source>
</evidence>
<organism evidence="2 3">
    <name type="scientific">Flagellimonas ochracea</name>
    <dbReference type="NCBI Taxonomy" id="2696472"/>
    <lineage>
        <taxon>Bacteria</taxon>
        <taxon>Pseudomonadati</taxon>
        <taxon>Bacteroidota</taxon>
        <taxon>Flavobacteriia</taxon>
        <taxon>Flavobacteriales</taxon>
        <taxon>Flavobacteriaceae</taxon>
        <taxon>Flagellimonas</taxon>
    </lineage>
</organism>
<name>A0A964TE85_9FLAO</name>
<dbReference type="AlphaFoldDB" id="A0A964TE85"/>
<proteinExistence type="predicted"/>
<comment type="caution">
    <text evidence="2">The sequence shown here is derived from an EMBL/GenBank/DDBJ whole genome shotgun (WGS) entry which is preliminary data.</text>
</comment>
<reference evidence="2" key="1">
    <citation type="submission" date="2020-01" db="EMBL/GenBank/DDBJ databases">
        <title>Muricauda ochracea sp. nov., isolated from a tidal flat of Garorim bay in Korea.</title>
        <authorList>
            <person name="Kim D."/>
            <person name="Yoo Y."/>
            <person name="Kim J.-J."/>
        </authorList>
    </citation>
    <scope>NUCLEOTIDE SEQUENCE</scope>
    <source>
        <strain evidence="2">JGD-17</strain>
    </source>
</reference>
<sequence length="241" mass="27179">MNLTKTKCIIIPFLFLFCSVLQSQSFDGAWETVLQNEAGVDTHYVTIFSYGFVSEAFFDKETGKFGGTWGGSFNTNNATFNHTYEFATFDPSLVGTSESTEFEFIDGQLHMADKVWTRIDDGGPGELNGAWLISGRKRGGEMRQMDTSRPRKTMKILSGTRFQWIAYNTETKEFMGTGGGTYTTKNGKYTELIGFFSRDDSRVGASLEFDYEIKDGDWHHSGLSSKGMPIYEIWSKRTLSE</sequence>
<accession>A0A964TE85</accession>
<gene>
    <name evidence="2" type="ORF">GTQ34_08025</name>
</gene>
<dbReference type="RefSeq" id="WP_166523260.1">
    <property type="nucleotide sequence ID" value="NZ_JAAABI010000002.1"/>
</dbReference>
<keyword evidence="3" id="KW-1185">Reference proteome</keyword>
<protein>
    <submittedName>
        <fullName evidence="2">Membrane or secreted protein</fullName>
    </submittedName>
</protein>
<evidence type="ECO:0000313" key="3">
    <source>
        <dbReference type="Proteomes" id="UP000667650"/>
    </source>
</evidence>
<dbReference type="EMBL" id="JAAABI010000002">
    <property type="protein sequence ID" value="NAY91861.1"/>
    <property type="molecule type" value="Genomic_DNA"/>
</dbReference>
<dbReference type="Proteomes" id="UP000667650">
    <property type="component" value="Unassembled WGS sequence"/>
</dbReference>
<feature type="signal peptide" evidence="1">
    <location>
        <begin position="1"/>
        <end position="23"/>
    </location>
</feature>
<feature type="chain" id="PRO_5037167558" evidence="1">
    <location>
        <begin position="24"/>
        <end position="241"/>
    </location>
</feature>
<dbReference type="Gene3D" id="2.40.128.490">
    <property type="entry name" value="Uncharacterised protein PF14869, DUF4488"/>
    <property type="match status" value="1"/>
</dbReference>